<evidence type="ECO:0000259" key="3">
    <source>
        <dbReference type="PROSITE" id="PS51767"/>
    </source>
</evidence>
<dbReference type="CDD" id="cd05471">
    <property type="entry name" value="pepsin_like"/>
    <property type="match status" value="1"/>
</dbReference>
<organism evidence="4 5">
    <name type="scientific">Seiridium unicorne</name>
    <dbReference type="NCBI Taxonomy" id="138068"/>
    <lineage>
        <taxon>Eukaryota</taxon>
        <taxon>Fungi</taxon>
        <taxon>Dikarya</taxon>
        <taxon>Ascomycota</taxon>
        <taxon>Pezizomycotina</taxon>
        <taxon>Sordariomycetes</taxon>
        <taxon>Xylariomycetidae</taxon>
        <taxon>Amphisphaeriales</taxon>
        <taxon>Sporocadaceae</taxon>
        <taxon>Seiridium</taxon>
    </lineage>
</organism>
<protein>
    <submittedName>
        <fullName evidence="4">Peptidase A1 domain-containing protein</fullName>
    </submittedName>
</protein>
<feature type="transmembrane region" description="Helical" evidence="2">
    <location>
        <begin position="408"/>
        <end position="430"/>
    </location>
</feature>
<reference evidence="4 5" key="1">
    <citation type="journal article" date="2024" name="J. Plant Pathol.">
        <title>Sequence and assembly of the genome of Seiridium unicorne, isolate CBS 538.82, causal agent of cypress canker disease.</title>
        <authorList>
            <person name="Scali E."/>
            <person name="Rocca G.D."/>
            <person name="Danti R."/>
            <person name="Garbelotto M."/>
            <person name="Barberini S."/>
            <person name="Baroncelli R."/>
            <person name="Emiliani G."/>
        </authorList>
    </citation>
    <scope>NUCLEOTIDE SEQUENCE [LARGE SCALE GENOMIC DNA]</scope>
    <source>
        <strain evidence="4 5">BM-138-508</strain>
    </source>
</reference>
<accession>A0ABR2UX56</accession>
<evidence type="ECO:0000313" key="5">
    <source>
        <dbReference type="Proteomes" id="UP001408356"/>
    </source>
</evidence>
<sequence length="556" mass="60820">MAIVVPPSQYFEGNDGQWSTFNLRVGDPSQDLRVLVSTAAPETLVVLSEYGCEPPFNSEPPSDCPESRGGMFSPNKSSSWKELGFFEINSGGVGLEGNLEYIQEAEFSLDSLGIGLINGSGGPTLDNQTIGGIATTSPFYLYHGGIFGLNPEPLNFTTLGNFSSTSFLSTLKDQDIIPSLNWSYTAGAKYRLKGGLGQLIFSGYDTSRFLDNSISFTMADDVTRDLVVAVQSISYGSDHKSFLSSPINIFIDSTDPNLWLPDSAVDSFETAFNLELDPETGLYHVNESYHSALLETNPEVTFRLSNTLDSEDAIDMVLPYAAFDLQAKYPLVGNTSYYFPLKRANDTQYTLGRTFLQEVYLTADYERRTFKVSQCKWVAGAEKNIVTITSKDTEASDDSIAPLSGSTIAAIVTGVVFFIFLAAFIIYLLYRRKKSPDLGVNCAIPDLFASSVDESVSTVGPKQELEAFSGAPGELAGSFRHAHELHEESQRAELMCSQEVVPWTRTNELLNQNTYRGSPTTESIFTLTPHGVQRLDTSLVSPQSEGSSIYSTDDSN</sequence>
<dbReference type="EMBL" id="JARVKF010000330">
    <property type="protein sequence ID" value="KAK9419127.1"/>
    <property type="molecule type" value="Genomic_DNA"/>
</dbReference>
<keyword evidence="5" id="KW-1185">Reference proteome</keyword>
<keyword evidence="2" id="KW-1133">Transmembrane helix</keyword>
<dbReference type="PANTHER" id="PTHR47966">
    <property type="entry name" value="BETA-SITE APP-CLEAVING ENZYME, ISOFORM A-RELATED"/>
    <property type="match status" value="1"/>
</dbReference>
<evidence type="ECO:0000313" key="4">
    <source>
        <dbReference type="EMBL" id="KAK9419127.1"/>
    </source>
</evidence>
<evidence type="ECO:0000256" key="2">
    <source>
        <dbReference type="SAM" id="Phobius"/>
    </source>
</evidence>
<comment type="caution">
    <text evidence="4">The sequence shown here is derived from an EMBL/GenBank/DDBJ whole genome shotgun (WGS) entry which is preliminary data.</text>
</comment>
<dbReference type="InterPro" id="IPR021109">
    <property type="entry name" value="Peptidase_aspartic_dom_sf"/>
</dbReference>
<keyword evidence="2" id="KW-0472">Membrane</keyword>
<dbReference type="CDD" id="cd12087">
    <property type="entry name" value="TM_EGFR-like"/>
    <property type="match status" value="1"/>
</dbReference>
<proteinExistence type="inferred from homology"/>
<dbReference type="PROSITE" id="PS51767">
    <property type="entry name" value="PEPTIDASE_A1"/>
    <property type="match status" value="1"/>
</dbReference>
<gene>
    <name evidence="4" type="ORF">SUNI508_01104</name>
</gene>
<dbReference type="SUPFAM" id="SSF50630">
    <property type="entry name" value="Acid proteases"/>
    <property type="match status" value="1"/>
</dbReference>
<dbReference type="PANTHER" id="PTHR47966:SF51">
    <property type="entry name" value="BETA-SITE APP-CLEAVING ENZYME, ISOFORM A-RELATED"/>
    <property type="match status" value="1"/>
</dbReference>
<feature type="domain" description="Peptidase A1" evidence="3">
    <location>
        <begin position="19"/>
        <end position="373"/>
    </location>
</feature>
<dbReference type="InterPro" id="IPR033121">
    <property type="entry name" value="PEPTIDASE_A1"/>
</dbReference>
<dbReference type="InterPro" id="IPR001461">
    <property type="entry name" value="Aspartic_peptidase_A1"/>
</dbReference>
<name>A0ABR2UX56_9PEZI</name>
<evidence type="ECO:0000256" key="1">
    <source>
        <dbReference type="ARBA" id="ARBA00007447"/>
    </source>
</evidence>
<keyword evidence="2" id="KW-0812">Transmembrane</keyword>
<dbReference type="InterPro" id="IPR034164">
    <property type="entry name" value="Pepsin-like_dom"/>
</dbReference>
<dbReference type="Gene3D" id="2.40.70.10">
    <property type="entry name" value="Acid Proteases"/>
    <property type="match status" value="2"/>
</dbReference>
<comment type="similarity">
    <text evidence="1">Belongs to the peptidase A1 family.</text>
</comment>
<dbReference type="Proteomes" id="UP001408356">
    <property type="component" value="Unassembled WGS sequence"/>
</dbReference>
<dbReference type="Pfam" id="PF00026">
    <property type="entry name" value="Asp"/>
    <property type="match status" value="1"/>
</dbReference>